<dbReference type="PANTHER" id="PTHR18804:SF16">
    <property type="entry name" value="RIBOSOMAL PROTEIN"/>
    <property type="match status" value="1"/>
</dbReference>
<evidence type="ECO:0000256" key="4">
    <source>
        <dbReference type="RuleBase" id="RU000570"/>
    </source>
</evidence>
<dbReference type="GO" id="GO:1990904">
    <property type="term" value="C:ribonucleoprotein complex"/>
    <property type="evidence" value="ECO:0007669"/>
    <property type="project" value="UniProtKB-KW"/>
</dbReference>
<evidence type="ECO:0000256" key="2">
    <source>
        <dbReference type="ARBA" id="ARBA00022980"/>
    </source>
</evidence>
<proteinExistence type="inferred from homology"/>
<keyword evidence="6" id="KW-1185">Reference proteome</keyword>
<comment type="similarity">
    <text evidence="1 4">Belongs to the bacterial ribosomal protein bL36 family.</text>
</comment>
<dbReference type="InterPro" id="IPR035977">
    <property type="entry name" value="Ribosomal_bL36_sp"/>
</dbReference>
<evidence type="ECO:0000313" key="6">
    <source>
        <dbReference type="Proteomes" id="UP000275078"/>
    </source>
</evidence>
<sequence>MLFRALARFTPTVRFTATAARQCSSIAHRHSGSAMGRLFETRPVVGKVTTALQTQQARGMKVRSSVKKLCDGCMSVRRKGRVYIICSKNQKHKQRQG</sequence>
<dbReference type="OrthoDB" id="10265903at2759"/>
<keyword evidence="2 4" id="KW-0689">Ribosomal protein</keyword>
<dbReference type="InterPro" id="IPR052010">
    <property type="entry name" value="Ribosomal_LSU_bL36"/>
</dbReference>
<dbReference type="PANTHER" id="PTHR18804">
    <property type="entry name" value="RIBOSOMAL PROTEIN"/>
    <property type="match status" value="1"/>
</dbReference>
<gene>
    <name evidence="5" type="ORF">BJ508DRAFT_413442</name>
</gene>
<dbReference type="SUPFAM" id="SSF57840">
    <property type="entry name" value="Ribosomal protein L36"/>
    <property type="match status" value="1"/>
</dbReference>
<organism evidence="5 6">
    <name type="scientific">Ascobolus immersus RN42</name>
    <dbReference type="NCBI Taxonomy" id="1160509"/>
    <lineage>
        <taxon>Eukaryota</taxon>
        <taxon>Fungi</taxon>
        <taxon>Dikarya</taxon>
        <taxon>Ascomycota</taxon>
        <taxon>Pezizomycotina</taxon>
        <taxon>Pezizomycetes</taxon>
        <taxon>Pezizales</taxon>
        <taxon>Ascobolaceae</taxon>
        <taxon>Ascobolus</taxon>
    </lineage>
</organism>
<protein>
    <recommendedName>
        <fullName evidence="4">Ribosomal protein</fullName>
    </recommendedName>
</protein>
<dbReference type="PROSITE" id="PS00828">
    <property type="entry name" value="RIBOSOMAL_L36"/>
    <property type="match status" value="1"/>
</dbReference>
<accession>A0A3N4IDF3</accession>
<evidence type="ECO:0000256" key="1">
    <source>
        <dbReference type="ARBA" id="ARBA00007645"/>
    </source>
</evidence>
<reference evidence="5 6" key="1">
    <citation type="journal article" date="2018" name="Nat. Ecol. Evol.">
        <title>Pezizomycetes genomes reveal the molecular basis of ectomycorrhizal truffle lifestyle.</title>
        <authorList>
            <person name="Murat C."/>
            <person name="Payen T."/>
            <person name="Noel B."/>
            <person name="Kuo A."/>
            <person name="Morin E."/>
            <person name="Chen J."/>
            <person name="Kohler A."/>
            <person name="Krizsan K."/>
            <person name="Balestrini R."/>
            <person name="Da Silva C."/>
            <person name="Montanini B."/>
            <person name="Hainaut M."/>
            <person name="Levati E."/>
            <person name="Barry K.W."/>
            <person name="Belfiori B."/>
            <person name="Cichocki N."/>
            <person name="Clum A."/>
            <person name="Dockter R.B."/>
            <person name="Fauchery L."/>
            <person name="Guy J."/>
            <person name="Iotti M."/>
            <person name="Le Tacon F."/>
            <person name="Lindquist E.A."/>
            <person name="Lipzen A."/>
            <person name="Malagnac F."/>
            <person name="Mello A."/>
            <person name="Molinier V."/>
            <person name="Miyauchi S."/>
            <person name="Poulain J."/>
            <person name="Riccioni C."/>
            <person name="Rubini A."/>
            <person name="Sitrit Y."/>
            <person name="Splivallo R."/>
            <person name="Traeger S."/>
            <person name="Wang M."/>
            <person name="Zifcakova L."/>
            <person name="Wipf D."/>
            <person name="Zambonelli A."/>
            <person name="Paolocci F."/>
            <person name="Nowrousian M."/>
            <person name="Ottonello S."/>
            <person name="Baldrian P."/>
            <person name="Spatafora J.W."/>
            <person name="Henrissat B."/>
            <person name="Nagy L.G."/>
            <person name="Aury J.M."/>
            <person name="Wincker P."/>
            <person name="Grigoriev I.V."/>
            <person name="Bonfante P."/>
            <person name="Martin F.M."/>
        </authorList>
    </citation>
    <scope>NUCLEOTIDE SEQUENCE [LARGE SCALE GENOMIC DNA]</scope>
    <source>
        <strain evidence="5 6">RN42</strain>
    </source>
</reference>
<dbReference type="GO" id="GO:0006412">
    <property type="term" value="P:translation"/>
    <property type="evidence" value="ECO:0007669"/>
    <property type="project" value="InterPro"/>
</dbReference>
<keyword evidence="3 4" id="KW-0687">Ribonucleoprotein</keyword>
<dbReference type="Pfam" id="PF00444">
    <property type="entry name" value="Ribosomal_L36"/>
    <property type="match status" value="1"/>
</dbReference>
<dbReference type="EMBL" id="ML119664">
    <property type="protein sequence ID" value="RPA83497.1"/>
    <property type="molecule type" value="Genomic_DNA"/>
</dbReference>
<dbReference type="STRING" id="1160509.A0A3N4IDF3"/>
<name>A0A3N4IDF3_ASCIM</name>
<dbReference type="InterPro" id="IPR000473">
    <property type="entry name" value="Ribosomal_bL36"/>
</dbReference>
<dbReference type="AlphaFoldDB" id="A0A3N4IDF3"/>
<evidence type="ECO:0000313" key="5">
    <source>
        <dbReference type="EMBL" id="RPA83497.1"/>
    </source>
</evidence>
<dbReference type="GO" id="GO:0005840">
    <property type="term" value="C:ribosome"/>
    <property type="evidence" value="ECO:0007669"/>
    <property type="project" value="UniProtKB-KW"/>
</dbReference>
<evidence type="ECO:0000256" key="3">
    <source>
        <dbReference type="ARBA" id="ARBA00023274"/>
    </source>
</evidence>
<dbReference type="NCBIfam" id="TIGR01022">
    <property type="entry name" value="rpmJ_bact"/>
    <property type="match status" value="1"/>
</dbReference>
<dbReference type="HAMAP" id="MF_00251">
    <property type="entry name" value="Ribosomal_bL36"/>
    <property type="match status" value="1"/>
</dbReference>
<dbReference type="Proteomes" id="UP000275078">
    <property type="component" value="Unassembled WGS sequence"/>
</dbReference>
<dbReference type="GO" id="GO:0003735">
    <property type="term" value="F:structural constituent of ribosome"/>
    <property type="evidence" value="ECO:0007669"/>
    <property type="project" value="InterPro"/>
</dbReference>